<keyword evidence="1" id="KW-0812">Transmembrane</keyword>
<feature type="transmembrane region" description="Helical" evidence="1">
    <location>
        <begin position="45"/>
        <end position="63"/>
    </location>
</feature>
<keyword evidence="1" id="KW-0472">Membrane</keyword>
<accession>A0A3M7S6Z6</accession>
<gene>
    <name evidence="2" type="ORF">BpHYR1_009300</name>
</gene>
<comment type="caution">
    <text evidence="2">The sequence shown here is derived from an EMBL/GenBank/DDBJ whole genome shotgun (WGS) entry which is preliminary data.</text>
</comment>
<dbReference type="OrthoDB" id="10200691at2759"/>
<evidence type="ECO:0000313" key="3">
    <source>
        <dbReference type="Proteomes" id="UP000276133"/>
    </source>
</evidence>
<organism evidence="2 3">
    <name type="scientific">Brachionus plicatilis</name>
    <name type="common">Marine rotifer</name>
    <name type="synonym">Brachionus muelleri</name>
    <dbReference type="NCBI Taxonomy" id="10195"/>
    <lineage>
        <taxon>Eukaryota</taxon>
        <taxon>Metazoa</taxon>
        <taxon>Spiralia</taxon>
        <taxon>Gnathifera</taxon>
        <taxon>Rotifera</taxon>
        <taxon>Eurotatoria</taxon>
        <taxon>Monogononta</taxon>
        <taxon>Pseudotrocha</taxon>
        <taxon>Ploima</taxon>
        <taxon>Brachionidae</taxon>
        <taxon>Brachionus</taxon>
    </lineage>
</organism>
<proteinExistence type="predicted"/>
<name>A0A3M7S6Z6_BRAPC</name>
<keyword evidence="1" id="KW-1133">Transmembrane helix</keyword>
<dbReference type="Proteomes" id="UP000276133">
    <property type="component" value="Unassembled WGS sequence"/>
</dbReference>
<protein>
    <submittedName>
        <fullName evidence="2">Uncharacterized protein</fullName>
    </submittedName>
</protein>
<dbReference type="EMBL" id="REGN01001919">
    <property type="protein sequence ID" value="RNA31603.1"/>
    <property type="molecule type" value="Genomic_DNA"/>
</dbReference>
<evidence type="ECO:0000256" key="1">
    <source>
        <dbReference type="SAM" id="Phobius"/>
    </source>
</evidence>
<evidence type="ECO:0000313" key="2">
    <source>
        <dbReference type="EMBL" id="RNA31603.1"/>
    </source>
</evidence>
<reference evidence="2 3" key="1">
    <citation type="journal article" date="2018" name="Sci. Rep.">
        <title>Genomic signatures of local adaptation to the degree of environmental predictability in rotifers.</title>
        <authorList>
            <person name="Franch-Gras L."/>
            <person name="Hahn C."/>
            <person name="Garcia-Roger E.M."/>
            <person name="Carmona M.J."/>
            <person name="Serra M."/>
            <person name="Gomez A."/>
        </authorList>
    </citation>
    <scope>NUCLEOTIDE SEQUENCE [LARGE SCALE GENOMIC DNA]</scope>
    <source>
        <strain evidence="2">HYR1</strain>
    </source>
</reference>
<keyword evidence="3" id="KW-1185">Reference proteome</keyword>
<dbReference type="AlphaFoldDB" id="A0A3M7S6Z6"/>
<sequence>MFGKKTVTIFLFISEISKLVGGKTCKFYPSYPEYGNVYSVELPCFVGLSIVAIVVIGVCMYLITRKIKIQPLEAAQSNAKQDVNSRKRVSKYSDPFMINPIPTYQIQTQDQEVMPYIPNSSIISNRGFYTQNENIY</sequence>